<gene>
    <name evidence="15" type="ORF">4_58</name>
</gene>
<accession>A0A5B8IFK3</accession>
<comment type="cofactor">
    <cofactor evidence="3">
        <name>Mg(2+)</name>
        <dbReference type="ChEBI" id="CHEBI:18420"/>
    </cofactor>
</comment>
<keyword evidence="11" id="KW-0255">Endonuclease</keyword>
<dbReference type="GO" id="GO:0046872">
    <property type="term" value="F:metal ion binding"/>
    <property type="evidence" value="ECO:0007669"/>
    <property type="project" value="UniProtKB-KW"/>
</dbReference>
<evidence type="ECO:0000256" key="10">
    <source>
        <dbReference type="ARBA" id="ARBA00022723"/>
    </source>
</evidence>
<evidence type="ECO:0000256" key="2">
    <source>
        <dbReference type="ARBA" id="ARBA00001936"/>
    </source>
</evidence>
<dbReference type="CDD" id="cd07182">
    <property type="entry name" value="RNase_HII_bacteria_HII_like"/>
    <property type="match status" value="1"/>
</dbReference>
<protein>
    <recommendedName>
        <fullName evidence="7">Ribonuclease HII</fullName>
        <ecNumber evidence="6">3.1.26.4</ecNumber>
    </recommendedName>
</protein>
<dbReference type="GO" id="GO:0043137">
    <property type="term" value="P:DNA replication, removal of RNA primer"/>
    <property type="evidence" value="ECO:0007669"/>
    <property type="project" value="TreeGrafter"/>
</dbReference>
<dbReference type="SUPFAM" id="SSF53098">
    <property type="entry name" value="Ribonuclease H-like"/>
    <property type="match status" value="1"/>
</dbReference>
<dbReference type="InterPro" id="IPR036397">
    <property type="entry name" value="RNaseH_sf"/>
</dbReference>
<evidence type="ECO:0000256" key="6">
    <source>
        <dbReference type="ARBA" id="ARBA00012180"/>
    </source>
</evidence>
<evidence type="ECO:0000256" key="5">
    <source>
        <dbReference type="ARBA" id="ARBA00007383"/>
    </source>
</evidence>
<reference evidence="15" key="1">
    <citation type="submission" date="2018-11" db="EMBL/GenBank/DDBJ databases">
        <title>A distinct lineage of giant viruses engineers rhodopsin photosystems in predatory marine eukaryotes.</title>
        <authorList>
            <person name="Needham D.M."/>
            <person name="Yoshizawa S."/>
            <person name="Hosaka T."/>
            <person name="Poirier C."/>
            <person name="Choi C.-J."/>
            <person name="Hehenberger E."/>
            <person name="Irwin N.A.T."/>
            <person name="Wilken S."/>
            <person name="Yung C.-M."/>
            <person name="Bachy C."/>
            <person name="Kurihara R."/>
            <person name="Nakajima Y."/>
            <person name="Kojima K."/>
            <person name="Kimura-Someya T."/>
            <person name="Leonard G."/>
            <person name="Malmstrom R.R."/>
            <person name="Mende D."/>
            <person name="Olson D.K."/>
            <person name="Sudo Y."/>
            <person name="Sudek S."/>
            <person name="Richards T.A."/>
            <person name="DeLong E.F."/>
            <person name="Keeling P.J."/>
            <person name="Santoro A.E."/>
            <person name="Shirouzu M."/>
            <person name="Iwasaki W."/>
            <person name="Worden A.Z."/>
        </authorList>
    </citation>
    <scope>NUCLEOTIDE SEQUENCE</scope>
</reference>
<dbReference type="GO" id="GO:0003723">
    <property type="term" value="F:RNA binding"/>
    <property type="evidence" value="ECO:0007669"/>
    <property type="project" value="InterPro"/>
</dbReference>
<dbReference type="EC" id="3.1.26.4" evidence="6"/>
<dbReference type="InterPro" id="IPR012337">
    <property type="entry name" value="RNaseH-like_sf"/>
</dbReference>
<evidence type="ECO:0000256" key="9">
    <source>
        <dbReference type="ARBA" id="ARBA00022722"/>
    </source>
</evidence>
<comment type="similarity">
    <text evidence="5">Belongs to the RNase HII family.</text>
</comment>
<evidence type="ECO:0000256" key="13">
    <source>
        <dbReference type="ARBA" id="ARBA00023211"/>
    </source>
</evidence>
<dbReference type="GO" id="GO:0032299">
    <property type="term" value="C:ribonuclease H2 complex"/>
    <property type="evidence" value="ECO:0007669"/>
    <property type="project" value="TreeGrafter"/>
</dbReference>
<keyword evidence="8" id="KW-0963">Cytoplasm</keyword>
<sequence length="205" mass="23702">MALFNNKNVLEAGVDEVARGCLAGPVYAAAVIWPNDEEMLDPNIKLKDSKKLSRKKRDELRDYIEEYAIDFNVAFCDNNEIDKINILQASQLAMRKAIDGLNVTPEYLLIDGNYFKTYTKNDRYIPHKCFVKGDDKYQSISAASILAKVYHDDYIDKIVEEDPDLEIYDWQNNMCYGTKTHLEAIREYGISKYHRKTFGICKEFA</sequence>
<dbReference type="Gene3D" id="3.30.420.10">
    <property type="entry name" value="Ribonuclease H-like superfamily/Ribonuclease H"/>
    <property type="match status" value="1"/>
</dbReference>
<dbReference type="PROSITE" id="PS51975">
    <property type="entry name" value="RNASE_H_2"/>
    <property type="match status" value="1"/>
</dbReference>
<evidence type="ECO:0000256" key="7">
    <source>
        <dbReference type="ARBA" id="ARBA00019179"/>
    </source>
</evidence>
<evidence type="ECO:0000256" key="12">
    <source>
        <dbReference type="ARBA" id="ARBA00022801"/>
    </source>
</evidence>
<evidence type="ECO:0000256" key="8">
    <source>
        <dbReference type="ARBA" id="ARBA00022490"/>
    </source>
</evidence>
<dbReference type="Pfam" id="PF01351">
    <property type="entry name" value="RNase_HII"/>
    <property type="match status" value="1"/>
</dbReference>
<keyword evidence="13" id="KW-0464">Manganese</keyword>
<keyword evidence="12" id="KW-0378">Hydrolase</keyword>
<dbReference type="EMBL" id="MK250088">
    <property type="protein sequence ID" value="QDY52178.1"/>
    <property type="molecule type" value="Genomic_DNA"/>
</dbReference>
<comment type="catalytic activity">
    <reaction evidence="1">
        <text>Endonucleolytic cleavage to 5'-phosphomonoester.</text>
        <dbReference type="EC" id="3.1.26.4"/>
    </reaction>
</comment>
<comment type="cofactor">
    <cofactor evidence="2">
        <name>Mn(2+)</name>
        <dbReference type="ChEBI" id="CHEBI:29035"/>
    </cofactor>
</comment>
<name>A0A5B8IFK3_9VIRU</name>
<evidence type="ECO:0000256" key="1">
    <source>
        <dbReference type="ARBA" id="ARBA00000077"/>
    </source>
</evidence>
<evidence type="ECO:0000313" key="15">
    <source>
        <dbReference type="EMBL" id="QDY52178.1"/>
    </source>
</evidence>
<organism evidence="15">
    <name type="scientific">Mimiviridae sp. ChoanoV1</name>
    <dbReference type="NCBI Taxonomy" id="2596887"/>
    <lineage>
        <taxon>Viruses</taxon>
        <taxon>Varidnaviria</taxon>
        <taxon>Bamfordvirae</taxon>
        <taxon>Nucleocytoviricota</taxon>
        <taxon>Megaviricetes</taxon>
        <taxon>Imitervirales</taxon>
        <taxon>Schizomimiviridae</taxon>
    </lineage>
</organism>
<dbReference type="PANTHER" id="PTHR10954:SF18">
    <property type="entry name" value="RIBONUCLEASE HII"/>
    <property type="match status" value="1"/>
</dbReference>
<comment type="subcellular location">
    <subcellularLocation>
        <location evidence="4">Cytoplasm</location>
    </subcellularLocation>
</comment>
<proteinExistence type="inferred from homology"/>
<dbReference type="PANTHER" id="PTHR10954">
    <property type="entry name" value="RIBONUCLEASE H2 SUBUNIT A"/>
    <property type="match status" value="1"/>
</dbReference>
<evidence type="ECO:0000256" key="4">
    <source>
        <dbReference type="ARBA" id="ARBA00004496"/>
    </source>
</evidence>
<keyword evidence="9" id="KW-0540">Nuclease</keyword>
<dbReference type="InterPro" id="IPR024567">
    <property type="entry name" value="RNase_HII/HIII_dom"/>
</dbReference>
<dbReference type="NCBIfam" id="NF000595">
    <property type="entry name" value="PRK00015.1-3"/>
    <property type="match status" value="1"/>
</dbReference>
<keyword evidence="10" id="KW-0479">Metal-binding</keyword>
<dbReference type="GO" id="GO:0004523">
    <property type="term" value="F:RNA-DNA hybrid ribonuclease activity"/>
    <property type="evidence" value="ECO:0007669"/>
    <property type="project" value="UniProtKB-EC"/>
</dbReference>
<dbReference type="InterPro" id="IPR001352">
    <property type="entry name" value="RNase_HII/HIII"/>
</dbReference>
<evidence type="ECO:0000256" key="11">
    <source>
        <dbReference type="ARBA" id="ARBA00022759"/>
    </source>
</evidence>
<dbReference type="GO" id="GO:0006298">
    <property type="term" value="P:mismatch repair"/>
    <property type="evidence" value="ECO:0007669"/>
    <property type="project" value="TreeGrafter"/>
</dbReference>
<feature type="domain" description="RNase H type-2" evidence="14">
    <location>
        <begin position="9"/>
        <end position="205"/>
    </location>
</feature>
<evidence type="ECO:0000256" key="3">
    <source>
        <dbReference type="ARBA" id="ARBA00001946"/>
    </source>
</evidence>
<dbReference type="InterPro" id="IPR022898">
    <property type="entry name" value="RNase_HII"/>
</dbReference>
<evidence type="ECO:0000259" key="14">
    <source>
        <dbReference type="PROSITE" id="PS51975"/>
    </source>
</evidence>